<keyword evidence="2 13" id="KW-0436">Ligase</keyword>
<evidence type="ECO:0000259" key="11">
    <source>
        <dbReference type="Pfam" id="PF00501"/>
    </source>
</evidence>
<dbReference type="Gene3D" id="3.30.300.30">
    <property type="match status" value="1"/>
</dbReference>
<dbReference type="InterPro" id="IPR000873">
    <property type="entry name" value="AMP-dep_synth/lig_dom"/>
</dbReference>
<dbReference type="AlphaFoldDB" id="A0AA35RY24"/>
<dbReference type="PROSITE" id="PS00455">
    <property type="entry name" value="AMP_BINDING"/>
    <property type="match status" value="1"/>
</dbReference>
<sequence>MAISVPGGAEVTYAEFGDEIERVAELLAGAGVQPGRAVSIVLPNGLEFMVVFLAVARAGAIAAPLNSAYTTDEFTFYMEDAEAQLAILPLGEHAAREAAAQLGVPTIEASLDDSGRTSLSKGGDTLTARRDAPAPSPDDVALFLHTSGTTSRPKGVPLTHGNLAASIKNISDTYRLTPDDIAMVVMPLFHVHGLIGVSLSTLSTGGSLVVPPRFSASRFWGEQKDSGATWYSAVPTIHQILLARADEDGAPHSSFRLIRSCSSALAPAVFEQLEARFGAPVLEAYGMTEASHQMSSNLLPPGDRMPGTVGKGTGVDIGIMDDDGNLVSTGGLAEVVIRGANVTHGYHNNPDANAEAFTNGWFRTGDQGFLDADGTLTLTGRLKELINRGGEKISPLEVDAALLGHPAVAEAVCFGVPHTMYGEAVQAAVVVSADTDEDAIRAYCGEHLAGFKVPDRVYIIDTMPRTATGKIQRRHIAAMFSEAPAQ</sequence>
<dbReference type="InterPro" id="IPR042099">
    <property type="entry name" value="ANL_N_sf"/>
</dbReference>
<dbReference type="Pfam" id="PF00501">
    <property type="entry name" value="AMP-binding"/>
    <property type="match status" value="1"/>
</dbReference>
<evidence type="ECO:0000256" key="9">
    <source>
        <dbReference type="ARBA" id="ARBA00048277"/>
    </source>
</evidence>
<organism evidence="13 14">
    <name type="scientific">Geodia barretti</name>
    <name type="common">Barrett's horny sponge</name>
    <dbReference type="NCBI Taxonomy" id="519541"/>
    <lineage>
        <taxon>Eukaryota</taxon>
        <taxon>Metazoa</taxon>
        <taxon>Porifera</taxon>
        <taxon>Demospongiae</taxon>
        <taxon>Heteroscleromorpha</taxon>
        <taxon>Tetractinellida</taxon>
        <taxon>Astrophorina</taxon>
        <taxon>Geodiidae</taxon>
        <taxon>Geodia</taxon>
    </lineage>
</organism>
<dbReference type="GO" id="GO:0031956">
    <property type="term" value="F:medium-chain fatty acid-CoA ligase activity"/>
    <property type="evidence" value="ECO:0007669"/>
    <property type="project" value="UniProtKB-EC"/>
</dbReference>
<comment type="catalytic activity">
    <reaction evidence="9">
        <text>a medium-chain fatty acid + ATP + CoA = a medium-chain fatty acyl-CoA + AMP + diphosphate</text>
        <dbReference type="Rhea" id="RHEA:48340"/>
        <dbReference type="ChEBI" id="CHEBI:30616"/>
        <dbReference type="ChEBI" id="CHEBI:33019"/>
        <dbReference type="ChEBI" id="CHEBI:57287"/>
        <dbReference type="ChEBI" id="CHEBI:59558"/>
        <dbReference type="ChEBI" id="CHEBI:90546"/>
        <dbReference type="ChEBI" id="CHEBI:456215"/>
        <dbReference type="EC" id="6.2.1.2"/>
    </reaction>
</comment>
<keyword evidence="4" id="KW-0067">ATP-binding</keyword>
<evidence type="ECO:0000256" key="10">
    <source>
        <dbReference type="SAM" id="MobiDB-lite"/>
    </source>
</evidence>
<dbReference type="GO" id="GO:0005524">
    <property type="term" value="F:ATP binding"/>
    <property type="evidence" value="ECO:0007669"/>
    <property type="project" value="UniProtKB-KW"/>
</dbReference>
<proteinExistence type="inferred from homology"/>
<feature type="domain" description="AMP-binding enzyme C-terminal" evidence="12">
    <location>
        <begin position="397"/>
        <end position="470"/>
    </location>
</feature>
<reference evidence="13" key="1">
    <citation type="submission" date="2023-03" db="EMBL/GenBank/DDBJ databases">
        <authorList>
            <person name="Steffen K."/>
            <person name="Cardenas P."/>
        </authorList>
    </citation>
    <scope>NUCLEOTIDE SEQUENCE</scope>
</reference>
<dbReference type="Gene3D" id="3.40.50.12780">
    <property type="entry name" value="N-terminal domain of ligase-like"/>
    <property type="match status" value="1"/>
</dbReference>
<evidence type="ECO:0000313" key="14">
    <source>
        <dbReference type="Proteomes" id="UP001174909"/>
    </source>
</evidence>
<dbReference type="InterPro" id="IPR045851">
    <property type="entry name" value="AMP-bd_C_sf"/>
</dbReference>
<dbReference type="InterPro" id="IPR020845">
    <property type="entry name" value="AMP-binding_CS"/>
</dbReference>
<evidence type="ECO:0000259" key="12">
    <source>
        <dbReference type="Pfam" id="PF13193"/>
    </source>
</evidence>
<evidence type="ECO:0000256" key="7">
    <source>
        <dbReference type="ARBA" id="ARBA00039638"/>
    </source>
</evidence>
<keyword evidence="3" id="KW-0547">Nucleotide-binding</keyword>
<dbReference type="PANTHER" id="PTHR43201:SF5">
    <property type="entry name" value="MEDIUM-CHAIN ACYL-COA LIGASE ACSF2, MITOCHONDRIAL"/>
    <property type="match status" value="1"/>
</dbReference>
<comment type="caution">
    <text evidence="13">The sequence shown here is derived from an EMBL/GenBank/DDBJ whole genome shotgun (WGS) entry which is preliminary data.</text>
</comment>
<keyword evidence="14" id="KW-1185">Reference proteome</keyword>
<dbReference type="InterPro" id="IPR025110">
    <property type="entry name" value="AMP-bd_C"/>
</dbReference>
<evidence type="ECO:0000256" key="1">
    <source>
        <dbReference type="ARBA" id="ARBA00006432"/>
    </source>
</evidence>
<evidence type="ECO:0000313" key="13">
    <source>
        <dbReference type="EMBL" id="CAI8019814.1"/>
    </source>
</evidence>
<protein>
    <recommendedName>
        <fullName evidence="7">Medium-chain acyl-CoA ligase ACSF2, mitochondrial</fullName>
        <ecNumber evidence="6">6.2.1.2</ecNumber>
    </recommendedName>
</protein>
<gene>
    <name evidence="13" type="ORF">GBAR_LOCUS11872</name>
</gene>
<comment type="similarity">
    <text evidence="1">Belongs to the ATP-dependent AMP-binding enzyme family.</text>
</comment>
<dbReference type="EC" id="6.2.1.2" evidence="6"/>
<evidence type="ECO:0000256" key="4">
    <source>
        <dbReference type="ARBA" id="ARBA00022840"/>
    </source>
</evidence>
<comment type="function">
    <text evidence="5">Acyl-CoA synthases catalyze the initial reaction in fatty acid metabolism, by forming a thioester with CoA. Has some preference toward medium-chain substrates. Plays a role in adipocyte differentiation.</text>
</comment>
<dbReference type="GO" id="GO:0006631">
    <property type="term" value="P:fatty acid metabolic process"/>
    <property type="evidence" value="ECO:0007669"/>
    <property type="project" value="TreeGrafter"/>
</dbReference>
<dbReference type="InterPro" id="IPR045310">
    <property type="entry name" value="Pcs60-like"/>
</dbReference>
<evidence type="ECO:0000256" key="2">
    <source>
        <dbReference type="ARBA" id="ARBA00022598"/>
    </source>
</evidence>
<feature type="domain" description="AMP-dependent synthetase/ligase" evidence="11">
    <location>
        <begin position="7"/>
        <end position="347"/>
    </location>
</feature>
<name>A0AA35RY24_GEOBA</name>
<evidence type="ECO:0000256" key="6">
    <source>
        <dbReference type="ARBA" id="ARBA00039009"/>
    </source>
</evidence>
<dbReference type="Proteomes" id="UP001174909">
    <property type="component" value="Unassembled WGS sequence"/>
</dbReference>
<dbReference type="EMBL" id="CASHTH010001778">
    <property type="protein sequence ID" value="CAI8019814.1"/>
    <property type="molecule type" value="Genomic_DNA"/>
</dbReference>
<dbReference type="PANTHER" id="PTHR43201">
    <property type="entry name" value="ACYL-COA SYNTHETASE"/>
    <property type="match status" value="1"/>
</dbReference>
<dbReference type="Pfam" id="PF13193">
    <property type="entry name" value="AMP-binding_C"/>
    <property type="match status" value="1"/>
</dbReference>
<evidence type="ECO:0000256" key="5">
    <source>
        <dbReference type="ARBA" id="ARBA00037247"/>
    </source>
</evidence>
<dbReference type="SUPFAM" id="SSF56801">
    <property type="entry name" value="Acetyl-CoA synthetase-like"/>
    <property type="match status" value="1"/>
</dbReference>
<comment type="catalytic activity">
    <reaction evidence="8">
        <text>octanoate + ATP + CoA = octanoyl-CoA + AMP + diphosphate</text>
        <dbReference type="Rhea" id="RHEA:33631"/>
        <dbReference type="ChEBI" id="CHEBI:25646"/>
        <dbReference type="ChEBI" id="CHEBI:30616"/>
        <dbReference type="ChEBI" id="CHEBI:33019"/>
        <dbReference type="ChEBI" id="CHEBI:57287"/>
        <dbReference type="ChEBI" id="CHEBI:57386"/>
        <dbReference type="ChEBI" id="CHEBI:456215"/>
    </reaction>
</comment>
<dbReference type="CDD" id="cd05926">
    <property type="entry name" value="FACL_fum10p_like"/>
    <property type="match status" value="1"/>
</dbReference>
<evidence type="ECO:0000256" key="3">
    <source>
        <dbReference type="ARBA" id="ARBA00022741"/>
    </source>
</evidence>
<evidence type="ECO:0000256" key="8">
    <source>
        <dbReference type="ARBA" id="ARBA00047319"/>
    </source>
</evidence>
<accession>A0AA35RY24</accession>
<feature type="region of interest" description="Disordered" evidence="10">
    <location>
        <begin position="113"/>
        <end position="137"/>
    </location>
</feature>